<evidence type="ECO:0000313" key="4">
    <source>
        <dbReference type="Proteomes" id="UP000032675"/>
    </source>
</evidence>
<dbReference type="Proteomes" id="UP000032675">
    <property type="component" value="Unassembled WGS sequence"/>
</dbReference>
<evidence type="ECO:0000259" key="2">
    <source>
        <dbReference type="Pfam" id="PF07859"/>
    </source>
</evidence>
<dbReference type="PANTHER" id="PTHR48081">
    <property type="entry name" value="AB HYDROLASE SUPERFAMILY PROTEIN C4A8.06C"/>
    <property type="match status" value="1"/>
</dbReference>
<protein>
    <submittedName>
        <fullName evidence="3">Lipase/esterase/arylesterase</fullName>
    </submittedName>
</protein>
<evidence type="ECO:0000313" key="3">
    <source>
        <dbReference type="EMBL" id="GAN97869.1"/>
    </source>
</evidence>
<dbReference type="Pfam" id="PF07859">
    <property type="entry name" value="Abhydrolase_3"/>
    <property type="match status" value="1"/>
</dbReference>
<name>A0A0D6Q351_KOMEU</name>
<dbReference type="SUPFAM" id="SSF53474">
    <property type="entry name" value="alpha/beta-Hydrolases"/>
    <property type="match status" value="1"/>
</dbReference>
<dbReference type="AlphaFoldDB" id="A0A0D6Q351"/>
<sequence length="318" mass="34701">MPKNVVNPEFLPILEKMPSFDGLSGRSLPEVREIFMTSVRLIEGRPLPDVETQEEYVPGPAGAPDVRVLIYRPRVRRPNAPAIVYIHGGGLVSGHPEVDDPKCQVLASKMGFVIVSVDYRLAPEVKYPGAIEDCYAVLKWVHDNAAGLGINRDKVAVAGESAGGGLSAALALMARDRKEYKLAYQLLIYPMLDDRTATKVDPAPDFGEYVWTRSANKYAWEAYLGAKAGGDDTPAYASAARAKDLSGLPPTFIGVGSMDLFLCEDLEYARRLMAAGIPTEVMVVPGAYHVFDMFVPDAELSRRFMDAYCAGLKRTLGL</sequence>
<dbReference type="InterPro" id="IPR029058">
    <property type="entry name" value="AB_hydrolase_fold"/>
</dbReference>
<evidence type="ECO:0000256" key="1">
    <source>
        <dbReference type="ARBA" id="ARBA00022801"/>
    </source>
</evidence>
<keyword evidence="1" id="KW-0378">Hydrolase</keyword>
<dbReference type="Gene3D" id="3.40.50.1820">
    <property type="entry name" value="alpha/beta hydrolase"/>
    <property type="match status" value="1"/>
</dbReference>
<dbReference type="InterPro" id="IPR013094">
    <property type="entry name" value="AB_hydrolase_3"/>
</dbReference>
<dbReference type="PANTHER" id="PTHR48081:SF8">
    <property type="entry name" value="ALPHA_BETA HYDROLASE FOLD-3 DOMAIN-CONTAINING PROTEIN-RELATED"/>
    <property type="match status" value="1"/>
</dbReference>
<gene>
    <name evidence="3" type="ORF">Geu3261_0297_002</name>
</gene>
<proteinExistence type="predicted"/>
<dbReference type="EMBL" id="BANI01000250">
    <property type="protein sequence ID" value="GAN97869.1"/>
    <property type="molecule type" value="Genomic_DNA"/>
</dbReference>
<comment type="caution">
    <text evidence="3">The sequence shown here is derived from an EMBL/GenBank/DDBJ whole genome shotgun (WGS) entry which is preliminary data.</text>
</comment>
<reference evidence="3 4" key="1">
    <citation type="submission" date="2012-11" db="EMBL/GenBank/DDBJ databases">
        <title>Whole genome sequence of Gluconacetobacter europaeus NBRC3261.</title>
        <authorList>
            <person name="Azuma Y."/>
            <person name="Higashiura N."/>
            <person name="Hirakawa H."/>
            <person name="Matsushita K."/>
        </authorList>
    </citation>
    <scope>NUCLEOTIDE SEQUENCE [LARGE SCALE GENOMIC DNA]</scope>
    <source>
        <strain evidence="3 4">NBRC 3261</strain>
    </source>
</reference>
<accession>A0A0D6Q351</accession>
<organism evidence="3 4">
    <name type="scientific">Komagataeibacter europaeus NBRC 3261</name>
    <dbReference type="NCBI Taxonomy" id="1234669"/>
    <lineage>
        <taxon>Bacteria</taxon>
        <taxon>Pseudomonadati</taxon>
        <taxon>Pseudomonadota</taxon>
        <taxon>Alphaproteobacteria</taxon>
        <taxon>Acetobacterales</taxon>
        <taxon>Acetobacteraceae</taxon>
        <taxon>Komagataeibacter</taxon>
    </lineage>
</organism>
<dbReference type="GO" id="GO:0016787">
    <property type="term" value="F:hydrolase activity"/>
    <property type="evidence" value="ECO:0007669"/>
    <property type="project" value="UniProtKB-KW"/>
</dbReference>
<dbReference type="InterPro" id="IPR050300">
    <property type="entry name" value="GDXG_lipolytic_enzyme"/>
</dbReference>
<feature type="domain" description="Alpha/beta hydrolase fold-3" evidence="2">
    <location>
        <begin position="83"/>
        <end position="291"/>
    </location>
</feature>
<dbReference type="RefSeq" id="WP_019092171.1">
    <property type="nucleotide sequence ID" value="NZ_BANI01000250.1"/>
</dbReference>